<evidence type="ECO:0000313" key="14">
    <source>
        <dbReference type="Proteomes" id="UP000076420"/>
    </source>
</evidence>
<dbReference type="CDD" id="cd01321">
    <property type="entry name" value="ADGF"/>
    <property type="match status" value="1"/>
</dbReference>
<evidence type="ECO:0000256" key="10">
    <source>
        <dbReference type="SAM" id="SignalP"/>
    </source>
</evidence>
<dbReference type="RefSeq" id="XP_013091582.2">
    <property type="nucleotide sequence ID" value="XM_013236128.2"/>
</dbReference>
<dbReference type="EnsemblMetazoa" id="BGLB011059-RB">
    <property type="protein sequence ID" value="BGLB011059-PB"/>
    <property type="gene ID" value="BGLB011059"/>
</dbReference>
<dbReference type="FunFam" id="3.20.20.140:FF:000017">
    <property type="entry name" value="Adenosine deaminase 2"/>
    <property type="match status" value="1"/>
</dbReference>
<dbReference type="EnsemblMetazoa" id="BGLB011059-RD">
    <property type="protein sequence ID" value="BGLB011059-PD"/>
    <property type="gene ID" value="BGLB011059"/>
</dbReference>
<comment type="catalytic activity">
    <reaction evidence="9">
        <text>adenosine + H2O + H(+) = inosine + NH4(+)</text>
        <dbReference type="Rhea" id="RHEA:24408"/>
        <dbReference type="ChEBI" id="CHEBI:15377"/>
        <dbReference type="ChEBI" id="CHEBI:15378"/>
        <dbReference type="ChEBI" id="CHEBI:16335"/>
        <dbReference type="ChEBI" id="CHEBI:17596"/>
        <dbReference type="ChEBI" id="CHEBI:28938"/>
        <dbReference type="EC" id="3.5.4.4"/>
    </reaction>
</comment>
<evidence type="ECO:0000256" key="4">
    <source>
        <dbReference type="ARBA" id="ARBA00012784"/>
    </source>
</evidence>
<proteinExistence type="inferred from homology"/>
<evidence type="ECO:0000256" key="6">
    <source>
        <dbReference type="ARBA" id="ARBA00022723"/>
    </source>
</evidence>
<feature type="domain" description="Adenosine/AMP deaminase N-terminal" evidence="12">
    <location>
        <begin position="27"/>
        <end position="112"/>
    </location>
</feature>
<evidence type="ECO:0000256" key="2">
    <source>
        <dbReference type="ARBA" id="ARBA00004613"/>
    </source>
</evidence>
<dbReference type="EnsemblMetazoa" id="BGLB011059-RC">
    <property type="protein sequence ID" value="BGLB011059-PC"/>
    <property type="gene ID" value="BGLB011059"/>
</dbReference>
<dbReference type="GO" id="GO:0005615">
    <property type="term" value="C:extracellular space"/>
    <property type="evidence" value="ECO:0007669"/>
    <property type="project" value="InterPro"/>
</dbReference>
<evidence type="ECO:0000256" key="7">
    <source>
        <dbReference type="ARBA" id="ARBA00022729"/>
    </source>
</evidence>
<dbReference type="InterPro" id="IPR006331">
    <property type="entry name" value="ADGF"/>
</dbReference>
<evidence type="ECO:0000259" key="11">
    <source>
        <dbReference type="Pfam" id="PF00962"/>
    </source>
</evidence>
<dbReference type="InterPro" id="IPR006330">
    <property type="entry name" value="Ado/ade_deaminase"/>
</dbReference>
<evidence type="ECO:0000256" key="1">
    <source>
        <dbReference type="ARBA" id="ARBA00001947"/>
    </source>
</evidence>
<dbReference type="PANTHER" id="PTHR11409">
    <property type="entry name" value="ADENOSINE DEAMINASE"/>
    <property type="match status" value="1"/>
</dbReference>
<dbReference type="InterPro" id="IPR013659">
    <property type="entry name" value="A_deaminase_N"/>
</dbReference>
<dbReference type="OrthoDB" id="7202371at2759"/>
<dbReference type="NCBIfam" id="TIGR01431">
    <property type="entry name" value="adm_rel"/>
    <property type="match status" value="1"/>
</dbReference>
<keyword evidence="6" id="KW-0479">Metal-binding</keyword>
<dbReference type="RefSeq" id="XP_013091580.2">
    <property type="nucleotide sequence ID" value="XM_013236126.2"/>
</dbReference>
<dbReference type="EnsemblMetazoa" id="BGLB011059-RE">
    <property type="protein sequence ID" value="BGLB011059-PE"/>
    <property type="gene ID" value="BGLB011059"/>
</dbReference>
<dbReference type="Proteomes" id="UP000076420">
    <property type="component" value="Unassembled WGS sequence"/>
</dbReference>
<dbReference type="PANTHER" id="PTHR11409:SF39">
    <property type="entry name" value="ADENOSINE DEAMINASE 2"/>
    <property type="match status" value="1"/>
</dbReference>
<dbReference type="GO" id="GO:0046103">
    <property type="term" value="P:inosine biosynthetic process"/>
    <property type="evidence" value="ECO:0007669"/>
    <property type="project" value="TreeGrafter"/>
</dbReference>
<dbReference type="GO" id="GO:0006154">
    <property type="term" value="P:adenosine catabolic process"/>
    <property type="evidence" value="ECO:0007669"/>
    <property type="project" value="InterPro"/>
</dbReference>
<feature type="domain" description="Adenosine deaminase" evidence="11">
    <location>
        <begin position="204"/>
        <end position="502"/>
    </location>
</feature>
<dbReference type="EC" id="3.5.4.4" evidence="4"/>
<name>A0A2C9K0I0_BIOGL</name>
<dbReference type="SUPFAM" id="SSF51556">
    <property type="entry name" value="Metallo-dependent hydrolases"/>
    <property type="match status" value="1"/>
</dbReference>
<comment type="similarity">
    <text evidence="3">Belongs to the metallo-dependent hydrolases superfamily. Adenosine and AMP deaminases family. ADGF subfamily.</text>
</comment>
<dbReference type="InterPro" id="IPR032466">
    <property type="entry name" value="Metal_Hydrolase"/>
</dbReference>
<dbReference type="Gene3D" id="3.20.20.140">
    <property type="entry name" value="Metal-dependent hydrolases"/>
    <property type="match status" value="1"/>
</dbReference>
<accession>A0A2C9K0I0</accession>
<organism evidence="13 14">
    <name type="scientific">Biomphalaria glabrata</name>
    <name type="common">Bloodfluke planorb</name>
    <name type="synonym">Freshwater snail</name>
    <dbReference type="NCBI Taxonomy" id="6526"/>
    <lineage>
        <taxon>Eukaryota</taxon>
        <taxon>Metazoa</taxon>
        <taxon>Spiralia</taxon>
        <taxon>Lophotrochozoa</taxon>
        <taxon>Mollusca</taxon>
        <taxon>Gastropoda</taxon>
        <taxon>Heterobranchia</taxon>
        <taxon>Euthyneura</taxon>
        <taxon>Panpulmonata</taxon>
        <taxon>Hygrophila</taxon>
        <taxon>Lymnaeoidea</taxon>
        <taxon>Planorbidae</taxon>
        <taxon>Biomphalaria</taxon>
    </lineage>
</organism>
<dbReference type="AlphaFoldDB" id="A0A2C9K0I0"/>
<evidence type="ECO:0000259" key="12">
    <source>
        <dbReference type="Pfam" id="PF08451"/>
    </source>
</evidence>
<sequence length="519" mass="60025">MGLIIVLICGYLVTSLADQNVHIMSIDSSDRRLINDDDYMKNREAMITTEKKMRIGGTLSLDDNEQAVNKTIMLEKINMIEFSRVNHSQYIPSMSFYKVKPLIENSKLLKIIRNMPKGGALHVHDLSGVSLEWLIQNATYRDNIYMCVNSQSYIIFKAFKSPPQNPDCPWKSVKEERAAASSPEQFDASLRHNLSLMISDPVETFADNNKAWDRFKIFFAQVANLIYYVPVFKDYQYRLLEEFNADNVQYLELRTSLQGLYDLNVPEYDEEYALLLLKNITEDFMIQNPEFIGTKVIFCGGRYANSSVILENVKKAMYLYQKYPDFLAGYDLVSDEEWYHTLLYYKDALLYPSQQTPPYKLPYFFHAGETDWQDTEVDYNLFDAILLNTTRIGHGYALSKHPFLAKLVKSRQIAVEVNPISNQLLRLLTDLRNHPMIGLMSDNFPIVISSDDPSSWGADPLSHDMYMAFMTMSGEDGDLTFLKQLAMNSLQFSSMSSNVKQKAKKKWEIRWNTFIKQFS</sequence>
<keyword evidence="7 10" id="KW-0732">Signal</keyword>
<dbReference type="VEuPathDB" id="VectorBase:BGLAX_047950"/>
<dbReference type="GO" id="GO:0046872">
    <property type="term" value="F:metal ion binding"/>
    <property type="evidence" value="ECO:0007669"/>
    <property type="project" value="UniProtKB-KW"/>
</dbReference>
<dbReference type="RefSeq" id="XP_013091581.2">
    <property type="nucleotide sequence ID" value="XM_013236127.2"/>
</dbReference>
<dbReference type="VEuPathDB" id="VectorBase:BGLB011059"/>
<reference evidence="13" key="1">
    <citation type="submission" date="2020-05" db="UniProtKB">
        <authorList>
            <consortium name="EnsemblMetazoa"/>
        </authorList>
    </citation>
    <scope>IDENTIFICATION</scope>
    <source>
        <strain evidence="13">BB02</strain>
    </source>
</reference>
<feature type="chain" id="PRO_5014284914" description="adenosine deaminase" evidence="10">
    <location>
        <begin position="18"/>
        <end position="519"/>
    </location>
</feature>
<comment type="subcellular location">
    <subcellularLocation>
        <location evidence="2">Secreted</location>
    </subcellularLocation>
</comment>
<evidence type="ECO:0000256" key="5">
    <source>
        <dbReference type="ARBA" id="ARBA00022525"/>
    </source>
</evidence>
<comment type="cofactor">
    <cofactor evidence="1">
        <name>Zn(2+)</name>
        <dbReference type="ChEBI" id="CHEBI:29105"/>
    </cofactor>
</comment>
<evidence type="ECO:0000256" key="9">
    <source>
        <dbReference type="ARBA" id="ARBA00047764"/>
    </source>
</evidence>
<dbReference type="RefSeq" id="XP_013091583.2">
    <property type="nucleotide sequence ID" value="XM_013236129.2"/>
</dbReference>
<gene>
    <name evidence="13" type="primary">106075189</name>
</gene>
<dbReference type="Pfam" id="PF00962">
    <property type="entry name" value="A_deaminase"/>
    <property type="match status" value="1"/>
</dbReference>
<dbReference type="GO" id="GO:0004000">
    <property type="term" value="F:adenosine deaminase activity"/>
    <property type="evidence" value="ECO:0007669"/>
    <property type="project" value="InterPro"/>
</dbReference>
<keyword evidence="5" id="KW-0964">Secreted</keyword>
<feature type="signal peptide" evidence="10">
    <location>
        <begin position="1"/>
        <end position="17"/>
    </location>
</feature>
<protein>
    <recommendedName>
        <fullName evidence="4">adenosine deaminase</fullName>
        <ecNumber evidence="4">3.5.4.4</ecNumber>
    </recommendedName>
</protein>
<evidence type="ECO:0000313" key="13">
    <source>
        <dbReference type="EnsemblMetazoa" id="BGLB011059-PC"/>
    </source>
</evidence>
<evidence type="ECO:0000256" key="3">
    <source>
        <dbReference type="ARBA" id="ARBA00006083"/>
    </source>
</evidence>
<dbReference type="InterPro" id="IPR001365">
    <property type="entry name" value="A_deaminase_dom"/>
</dbReference>
<dbReference type="Pfam" id="PF08451">
    <property type="entry name" value="A_deaminase_N"/>
    <property type="match status" value="1"/>
</dbReference>
<keyword evidence="8" id="KW-0378">Hydrolase</keyword>
<dbReference type="KEGG" id="bgt:106075189"/>
<evidence type="ECO:0000256" key="8">
    <source>
        <dbReference type="ARBA" id="ARBA00022801"/>
    </source>
</evidence>
<dbReference type="STRING" id="6526.A0A2C9K0I0"/>